<dbReference type="GO" id="GO:0016593">
    <property type="term" value="C:Cdc73/Paf1 complex"/>
    <property type="evidence" value="ECO:0007669"/>
    <property type="project" value="InterPro"/>
</dbReference>
<evidence type="ECO:0000313" key="10">
    <source>
        <dbReference type="Proteomes" id="UP000193719"/>
    </source>
</evidence>
<dbReference type="InterPro" id="IPR032041">
    <property type="entry name" value="Cdc73_N"/>
</dbReference>
<dbReference type="GO" id="GO:0032968">
    <property type="term" value="P:positive regulation of transcription elongation by RNA polymerase II"/>
    <property type="evidence" value="ECO:0007669"/>
    <property type="project" value="TreeGrafter"/>
</dbReference>
<keyword evidence="3" id="KW-0805">Transcription regulation</keyword>
<evidence type="ECO:0000256" key="1">
    <source>
        <dbReference type="ARBA" id="ARBA00004123"/>
    </source>
</evidence>
<dbReference type="AlphaFoldDB" id="A0A1Y1VFZ5"/>
<dbReference type="PANTHER" id="PTHR12466">
    <property type="entry name" value="CDC73 DOMAIN PROTEIN"/>
    <property type="match status" value="1"/>
</dbReference>
<accession>A0A1Y1VFZ5</accession>
<dbReference type="InterPro" id="IPR031336">
    <property type="entry name" value="CDC73_C"/>
</dbReference>
<comment type="similarity">
    <text evidence="2">Belongs to the CDC73 family.</text>
</comment>
<dbReference type="STRING" id="1754191.A0A1Y1VFZ5"/>
<dbReference type="InterPro" id="IPR038103">
    <property type="entry name" value="CDC73_C_sf"/>
</dbReference>
<sequence length="371" mass="43167">MSEAITLLRKSILEKVPYQLSNADHAKVENIKDATYVTIFEKEFNLSDPSQYKSYNLATVLFLLKNQNLDHSLYFQECLAINIQAISIIDKRGILDYLNGQTNKLDSLDSKDDDGTTNEKEKRGTSEIESEDKDSKKQKVDDNDVDIEIVKKITARERTLQNRKSILQCRGTKSFESAHKIATDIFLSNNKQKGKDASQKIAQLYRSGSKSRDLLHTPIIIVPSAPTSLITMYNVSKFLQDKQFLDPQECRKQGIKKEQYLTITRQKSDGSELKYYVVDSVDKFRTEDWDRVVAVFTCGATWQFKGWKWSNPTELFSKIRGFYLQYQDDVLKEPVKEWNVKVLKVEKYKRHHDIQTVLEFWNELDRYIGNR</sequence>
<evidence type="ECO:0000256" key="4">
    <source>
        <dbReference type="ARBA" id="ARBA00023163"/>
    </source>
</evidence>
<evidence type="ECO:0000259" key="7">
    <source>
        <dbReference type="Pfam" id="PF05179"/>
    </source>
</evidence>
<feature type="domain" description="Cell division control protein 73 C-terminal" evidence="7">
    <location>
        <begin position="217"/>
        <end position="366"/>
    </location>
</feature>
<feature type="domain" description="Paf1 complex subunit Cdc73 N-terminal" evidence="8">
    <location>
        <begin position="54"/>
        <end position="145"/>
    </location>
</feature>
<evidence type="ECO:0000256" key="5">
    <source>
        <dbReference type="ARBA" id="ARBA00023242"/>
    </source>
</evidence>
<evidence type="ECO:0000256" key="2">
    <source>
        <dbReference type="ARBA" id="ARBA00010427"/>
    </source>
</evidence>
<evidence type="ECO:0000313" key="9">
    <source>
        <dbReference type="EMBL" id="ORX55344.1"/>
    </source>
</evidence>
<dbReference type="Gene3D" id="3.40.50.11990">
    <property type="entry name" value="RNA polymerase II accessory factor, Cdc73 C-terminal domain"/>
    <property type="match status" value="1"/>
</dbReference>
<evidence type="ECO:0000256" key="3">
    <source>
        <dbReference type="ARBA" id="ARBA00023015"/>
    </source>
</evidence>
<comment type="caution">
    <text evidence="9">The sequence shown here is derived from an EMBL/GenBank/DDBJ whole genome shotgun (WGS) entry which is preliminary data.</text>
</comment>
<evidence type="ECO:0000259" key="8">
    <source>
        <dbReference type="Pfam" id="PF16050"/>
    </source>
</evidence>
<gene>
    <name evidence="9" type="ORF">BCR36DRAFT_368091</name>
</gene>
<reference evidence="9 10" key="2">
    <citation type="submission" date="2016-08" db="EMBL/GenBank/DDBJ databases">
        <title>Pervasive Adenine N6-methylation of Active Genes in Fungi.</title>
        <authorList>
            <consortium name="DOE Joint Genome Institute"/>
            <person name="Mondo S.J."/>
            <person name="Dannebaum R.O."/>
            <person name="Kuo R.C."/>
            <person name="Labutti K."/>
            <person name="Haridas S."/>
            <person name="Kuo A."/>
            <person name="Salamov A."/>
            <person name="Ahrendt S.R."/>
            <person name="Lipzen A."/>
            <person name="Sullivan W."/>
            <person name="Andreopoulos W.B."/>
            <person name="Clum A."/>
            <person name="Lindquist E."/>
            <person name="Daum C."/>
            <person name="Ramamoorthy G.K."/>
            <person name="Gryganskyi A."/>
            <person name="Culley D."/>
            <person name="Magnuson J.K."/>
            <person name="James T.Y."/>
            <person name="O'Malley M.A."/>
            <person name="Stajich J.E."/>
            <person name="Spatafora J.W."/>
            <person name="Visel A."/>
            <person name="Grigoriev I.V."/>
        </authorList>
    </citation>
    <scope>NUCLEOTIDE SEQUENCE [LARGE SCALE GENOMIC DNA]</scope>
    <source>
        <strain evidence="10">finn</strain>
    </source>
</reference>
<dbReference type="OrthoDB" id="2186602at2759"/>
<comment type="subcellular location">
    <subcellularLocation>
        <location evidence="1">Nucleus</location>
    </subcellularLocation>
</comment>
<organism evidence="9 10">
    <name type="scientific">Piromyces finnis</name>
    <dbReference type="NCBI Taxonomy" id="1754191"/>
    <lineage>
        <taxon>Eukaryota</taxon>
        <taxon>Fungi</taxon>
        <taxon>Fungi incertae sedis</taxon>
        <taxon>Chytridiomycota</taxon>
        <taxon>Chytridiomycota incertae sedis</taxon>
        <taxon>Neocallimastigomycetes</taxon>
        <taxon>Neocallimastigales</taxon>
        <taxon>Neocallimastigaceae</taxon>
        <taxon>Piromyces</taxon>
    </lineage>
</organism>
<dbReference type="PANTHER" id="PTHR12466:SF8">
    <property type="entry name" value="PARAFIBROMIN"/>
    <property type="match status" value="1"/>
</dbReference>
<keyword evidence="5" id="KW-0539">Nucleus</keyword>
<reference evidence="9 10" key="1">
    <citation type="submission" date="2016-08" db="EMBL/GenBank/DDBJ databases">
        <title>Genomes of anaerobic fungi encode conserved fungal cellulosomes for biomass hydrolysis.</title>
        <authorList>
            <consortium name="DOE Joint Genome Institute"/>
            <person name="Haitjema C.H."/>
            <person name="Gilmore S.P."/>
            <person name="Henske J.K."/>
            <person name="Solomon K.V."/>
            <person name="De Groot R."/>
            <person name="Kuo A."/>
            <person name="Mondo S.J."/>
            <person name="Salamov A.A."/>
            <person name="Labutti K."/>
            <person name="Zhao Z."/>
            <person name="Chiniquy J."/>
            <person name="Barry K."/>
            <person name="Brewer H.M."/>
            <person name="Purvine S.O."/>
            <person name="Wright A.T."/>
            <person name="Boxma B."/>
            <person name="Van Alen T."/>
            <person name="Hackstein J.H."/>
            <person name="Baker S.E."/>
            <person name="Grigoriev I.V."/>
            <person name="O'Malley M.A."/>
        </authorList>
    </citation>
    <scope>NUCLEOTIDE SEQUENCE [LARGE SCALE GENOMIC DNA]</scope>
    <source>
        <strain evidence="10">finn</strain>
    </source>
</reference>
<feature type="compositionally biased region" description="Basic and acidic residues" evidence="6">
    <location>
        <begin position="106"/>
        <end position="126"/>
    </location>
</feature>
<keyword evidence="4" id="KW-0804">Transcription</keyword>
<dbReference type="Pfam" id="PF16050">
    <property type="entry name" value="CDC73_N"/>
    <property type="match status" value="1"/>
</dbReference>
<protein>
    <submittedName>
        <fullName evidence="9">CDC73-domain-containing protein</fullName>
    </submittedName>
</protein>
<proteinExistence type="inferred from homology"/>
<dbReference type="EMBL" id="MCFH01000009">
    <property type="protein sequence ID" value="ORX55344.1"/>
    <property type="molecule type" value="Genomic_DNA"/>
</dbReference>
<dbReference type="Pfam" id="PF05179">
    <property type="entry name" value="CDC73_C"/>
    <property type="match status" value="1"/>
</dbReference>
<dbReference type="FunFam" id="3.40.50.11990:FF:000002">
    <property type="entry name" value="protein CDC73 homolog"/>
    <property type="match status" value="1"/>
</dbReference>
<keyword evidence="10" id="KW-1185">Reference proteome</keyword>
<dbReference type="GO" id="GO:0000993">
    <property type="term" value="F:RNA polymerase II complex binding"/>
    <property type="evidence" value="ECO:0007669"/>
    <property type="project" value="TreeGrafter"/>
</dbReference>
<dbReference type="Proteomes" id="UP000193719">
    <property type="component" value="Unassembled WGS sequence"/>
</dbReference>
<feature type="region of interest" description="Disordered" evidence="6">
    <location>
        <begin position="106"/>
        <end position="139"/>
    </location>
</feature>
<name>A0A1Y1VFZ5_9FUNG</name>
<dbReference type="GO" id="GO:0006368">
    <property type="term" value="P:transcription elongation by RNA polymerase II"/>
    <property type="evidence" value="ECO:0007669"/>
    <property type="project" value="InterPro"/>
</dbReference>
<evidence type="ECO:0000256" key="6">
    <source>
        <dbReference type="SAM" id="MobiDB-lite"/>
    </source>
</evidence>
<dbReference type="InterPro" id="IPR007852">
    <property type="entry name" value="Cdc73/Parafibromin"/>
</dbReference>